<keyword evidence="2" id="KW-0805">Transcription regulation</keyword>
<evidence type="ECO:0000259" key="5">
    <source>
        <dbReference type="Pfam" id="PF04198"/>
    </source>
</evidence>
<dbReference type="PANTHER" id="PTHR34294">
    <property type="entry name" value="TRANSCRIPTIONAL REGULATOR-RELATED"/>
    <property type="match status" value="1"/>
</dbReference>
<organism evidence="6 7">
    <name type="scientific">Aerosakkonema funiforme FACHB-1375</name>
    <dbReference type="NCBI Taxonomy" id="2949571"/>
    <lineage>
        <taxon>Bacteria</taxon>
        <taxon>Bacillati</taxon>
        <taxon>Cyanobacteriota</taxon>
        <taxon>Cyanophyceae</taxon>
        <taxon>Oscillatoriophycideae</taxon>
        <taxon>Aerosakkonematales</taxon>
        <taxon>Aerosakkonemataceae</taxon>
        <taxon>Aerosakkonema</taxon>
    </lineage>
</organism>
<dbReference type="EMBL" id="JACJPW010000048">
    <property type="protein sequence ID" value="MBD2183105.1"/>
    <property type="molecule type" value="Genomic_DNA"/>
</dbReference>
<dbReference type="GO" id="GO:0030246">
    <property type="term" value="F:carbohydrate binding"/>
    <property type="evidence" value="ECO:0007669"/>
    <property type="project" value="InterPro"/>
</dbReference>
<keyword evidence="3" id="KW-0238">DNA-binding</keyword>
<evidence type="ECO:0000313" key="6">
    <source>
        <dbReference type="EMBL" id="MBD2183105.1"/>
    </source>
</evidence>
<dbReference type="SUPFAM" id="SSF100950">
    <property type="entry name" value="NagB/RpiA/CoA transferase-like"/>
    <property type="match status" value="1"/>
</dbReference>
<dbReference type="InterPro" id="IPR007324">
    <property type="entry name" value="Sugar-bd_dom_put"/>
</dbReference>
<dbReference type="Pfam" id="PF04198">
    <property type="entry name" value="Sugar-bind"/>
    <property type="match status" value="1"/>
</dbReference>
<comment type="caution">
    <text evidence="6">The sequence shown here is derived from an EMBL/GenBank/DDBJ whole genome shotgun (WGS) entry which is preliminary data.</text>
</comment>
<dbReference type="InterPro" id="IPR051054">
    <property type="entry name" value="SorC_transcr_regulators"/>
</dbReference>
<dbReference type="Proteomes" id="UP000641646">
    <property type="component" value="Unassembled WGS sequence"/>
</dbReference>
<comment type="similarity">
    <text evidence="1">Belongs to the SorC transcriptional regulatory family.</text>
</comment>
<evidence type="ECO:0000256" key="3">
    <source>
        <dbReference type="ARBA" id="ARBA00023125"/>
    </source>
</evidence>
<reference evidence="6" key="1">
    <citation type="journal article" date="2015" name="ISME J.">
        <title>Draft Genome Sequence of Streptomyces incarnatus NRRL8089, which Produces the Nucleoside Antibiotic Sinefungin.</title>
        <authorList>
            <person name="Oshima K."/>
            <person name="Hattori M."/>
            <person name="Shimizu H."/>
            <person name="Fukuda K."/>
            <person name="Nemoto M."/>
            <person name="Inagaki K."/>
            <person name="Tamura T."/>
        </authorList>
    </citation>
    <scope>NUCLEOTIDE SEQUENCE</scope>
    <source>
        <strain evidence="6">FACHB-1375</strain>
    </source>
</reference>
<dbReference type="InterPro" id="IPR037171">
    <property type="entry name" value="NagB/RpiA_transferase-like"/>
</dbReference>
<evidence type="ECO:0000313" key="7">
    <source>
        <dbReference type="Proteomes" id="UP000641646"/>
    </source>
</evidence>
<keyword evidence="7" id="KW-1185">Reference proteome</keyword>
<dbReference type="InterPro" id="IPR036388">
    <property type="entry name" value="WH-like_DNA-bd_sf"/>
</dbReference>
<evidence type="ECO:0000256" key="4">
    <source>
        <dbReference type="ARBA" id="ARBA00023163"/>
    </source>
</evidence>
<dbReference type="GO" id="GO:0003677">
    <property type="term" value="F:DNA binding"/>
    <property type="evidence" value="ECO:0007669"/>
    <property type="project" value="UniProtKB-KW"/>
</dbReference>
<dbReference type="AlphaFoldDB" id="A0A926VG60"/>
<gene>
    <name evidence="6" type="ORF">H6G03_18900</name>
</gene>
<dbReference type="Gene3D" id="3.40.50.1360">
    <property type="match status" value="1"/>
</dbReference>
<feature type="domain" description="Sugar-binding" evidence="5">
    <location>
        <begin position="64"/>
        <end position="317"/>
    </location>
</feature>
<protein>
    <submittedName>
        <fullName evidence="6">Sugar-binding transcriptional regulator</fullName>
    </submittedName>
</protein>
<sequence>MKELGLERRDRKLELAAHAAWLYYIAQNTQEEIAAKLNVSRQTAQRLVALAVSEKLIKFRLDHPLSECIALAESLRDRFNLLLCEVVPSDGGNGDTFNGIAVCAATHLETYLLAKTPTILAFSSGRTLRSMVEQIPSMEQPQHKIVSIIGNMSHYGRAGRHEVVMHLCDRVGSQVYPVPTPVVATSIEERELLQTQRSFIAVKSLAEQAKATFVGISHIAWNAPLHQDGFISDDEVAELIELGAVGEIAGWAFCDRGVLLQKGTNTRVASVPLEQPAQRLIIGVAGGVKKAEAILAALRGKLITGLITDEAAAQAILGKIG</sequence>
<keyword evidence="4" id="KW-0804">Transcription</keyword>
<proteinExistence type="inferred from homology"/>
<accession>A0A926VG60</accession>
<dbReference type="PANTHER" id="PTHR34294:SF1">
    <property type="entry name" value="TRANSCRIPTIONAL REGULATOR LSRR"/>
    <property type="match status" value="1"/>
</dbReference>
<reference evidence="6" key="2">
    <citation type="submission" date="2020-08" db="EMBL/GenBank/DDBJ databases">
        <authorList>
            <person name="Chen M."/>
            <person name="Teng W."/>
            <person name="Zhao L."/>
            <person name="Hu C."/>
            <person name="Zhou Y."/>
            <person name="Han B."/>
            <person name="Song L."/>
            <person name="Shu W."/>
        </authorList>
    </citation>
    <scope>NUCLEOTIDE SEQUENCE</scope>
    <source>
        <strain evidence="6">FACHB-1375</strain>
    </source>
</reference>
<dbReference type="Gene3D" id="1.10.10.10">
    <property type="entry name" value="Winged helix-like DNA-binding domain superfamily/Winged helix DNA-binding domain"/>
    <property type="match status" value="1"/>
</dbReference>
<name>A0A926VG60_9CYAN</name>
<evidence type="ECO:0000256" key="1">
    <source>
        <dbReference type="ARBA" id="ARBA00010466"/>
    </source>
</evidence>
<dbReference type="RefSeq" id="WP_190466750.1">
    <property type="nucleotide sequence ID" value="NZ_JACJPW010000048.1"/>
</dbReference>
<evidence type="ECO:0000256" key="2">
    <source>
        <dbReference type="ARBA" id="ARBA00023015"/>
    </source>
</evidence>